<dbReference type="EMBL" id="JBHSGV010000001">
    <property type="protein sequence ID" value="MFC4745839.1"/>
    <property type="molecule type" value="Genomic_DNA"/>
</dbReference>
<feature type="transmembrane region" description="Helical" evidence="1">
    <location>
        <begin position="131"/>
        <end position="153"/>
    </location>
</feature>
<accession>A0ABV9P6E2</accession>
<keyword evidence="1" id="KW-1133">Transmembrane helix</keyword>
<dbReference type="PANTHER" id="PTHR34989:SF1">
    <property type="entry name" value="PROTEIN HDED"/>
    <property type="match status" value="1"/>
</dbReference>
<sequence length="199" mass="22718">MKSVIVEELKNEVKNWWVSLLVGILFVGMALLLMFYPLDGYATLSIMFSINMFVCGMFEILFSVSNKDNLSGWGWYLIGGIIDLLMGLYLMYYPEMSMAILPFIVAFWFMFRGFSMIGFSMDLQRYGSKGWGWILVSGILIILCSLTIIWFPAGGAFSVVYIAAFAFLSMGMTRIMISFDLKKLKDDNNKLLELTHQTK</sequence>
<dbReference type="Proteomes" id="UP001595935">
    <property type="component" value="Unassembled WGS sequence"/>
</dbReference>
<gene>
    <name evidence="2" type="ORF">ACFO5S_00170</name>
</gene>
<keyword evidence="1" id="KW-0812">Transmembrane</keyword>
<evidence type="ECO:0000313" key="3">
    <source>
        <dbReference type="Proteomes" id="UP001595935"/>
    </source>
</evidence>
<feature type="transmembrane region" description="Helical" evidence="1">
    <location>
        <begin position="99"/>
        <end position="119"/>
    </location>
</feature>
<dbReference type="RefSeq" id="WP_213255303.1">
    <property type="nucleotide sequence ID" value="NZ_JAGYWA010000001.1"/>
</dbReference>
<comment type="caution">
    <text evidence="2">The sequence shown here is derived from an EMBL/GenBank/DDBJ whole genome shotgun (WGS) entry which is preliminary data.</text>
</comment>
<keyword evidence="1" id="KW-0472">Membrane</keyword>
<feature type="transmembrane region" description="Helical" evidence="1">
    <location>
        <begin position="74"/>
        <end position="93"/>
    </location>
</feature>
<organism evidence="2 3">
    <name type="scientific">Flavobacterium branchiicola</name>
    <dbReference type="NCBI Taxonomy" id="1114875"/>
    <lineage>
        <taxon>Bacteria</taxon>
        <taxon>Pseudomonadati</taxon>
        <taxon>Bacteroidota</taxon>
        <taxon>Flavobacteriia</taxon>
        <taxon>Flavobacteriales</taxon>
        <taxon>Flavobacteriaceae</taxon>
        <taxon>Flavobacterium</taxon>
    </lineage>
</organism>
<evidence type="ECO:0000256" key="1">
    <source>
        <dbReference type="SAM" id="Phobius"/>
    </source>
</evidence>
<feature type="transmembrane region" description="Helical" evidence="1">
    <location>
        <begin position="42"/>
        <end position="62"/>
    </location>
</feature>
<name>A0ABV9P6E2_9FLAO</name>
<dbReference type="InterPro" id="IPR052712">
    <property type="entry name" value="Acid_resist_chaperone_HdeD"/>
</dbReference>
<dbReference type="Pfam" id="PF03729">
    <property type="entry name" value="DUF308"/>
    <property type="match status" value="2"/>
</dbReference>
<proteinExistence type="predicted"/>
<reference evidence="3" key="1">
    <citation type="journal article" date="2019" name="Int. J. Syst. Evol. Microbiol.">
        <title>The Global Catalogue of Microorganisms (GCM) 10K type strain sequencing project: providing services to taxonomists for standard genome sequencing and annotation.</title>
        <authorList>
            <consortium name="The Broad Institute Genomics Platform"/>
            <consortium name="The Broad Institute Genome Sequencing Center for Infectious Disease"/>
            <person name="Wu L."/>
            <person name="Ma J."/>
        </authorList>
    </citation>
    <scope>NUCLEOTIDE SEQUENCE [LARGE SCALE GENOMIC DNA]</scope>
    <source>
        <strain evidence="3">WYCCWR 13023</strain>
    </source>
</reference>
<dbReference type="InterPro" id="IPR005325">
    <property type="entry name" value="DUF308_memb"/>
</dbReference>
<protein>
    <submittedName>
        <fullName evidence="2">HdeD family acid-resistance protein</fullName>
    </submittedName>
</protein>
<feature type="transmembrane region" description="Helical" evidence="1">
    <location>
        <begin position="16"/>
        <end position="36"/>
    </location>
</feature>
<keyword evidence="3" id="KW-1185">Reference proteome</keyword>
<dbReference type="PANTHER" id="PTHR34989">
    <property type="entry name" value="PROTEIN HDED"/>
    <property type="match status" value="1"/>
</dbReference>
<evidence type="ECO:0000313" key="2">
    <source>
        <dbReference type="EMBL" id="MFC4745839.1"/>
    </source>
</evidence>
<feature type="transmembrane region" description="Helical" evidence="1">
    <location>
        <begin position="159"/>
        <end position="177"/>
    </location>
</feature>